<dbReference type="InterPro" id="IPR029052">
    <property type="entry name" value="Metallo-depent_PP-like"/>
</dbReference>
<evidence type="ECO:0000259" key="1">
    <source>
        <dbReference type="Pfam" id="PF09423"/>
    </source>
</evidence>
<dbReference type="Proteomes" id="UP000460272">
    <property type="component" value="Unassembled WGS sequence"/>
</dbReference>
<dbReference type="EMBL" id="RPFW01000003">
    <property type="protein sequence ID" value="TVZ04499.1"/>
    <property type="molecule type" value="Genomic_DNA"/>
</dbReference>
<gene>
    <name evidence="3" type="ORF">EAS64_19260</name>
</gene>
<sequence>MTTERNAETAPELVLGPMLRYVGETEATVWVETDRECQVEILGRTAPTFEVSGHHYGLVVLDGLAPGSETEYRVALDGVVRWPLPGSEFPPSVLRTLSQDRPVRLAFGSCRVAEIAPRNLSRRVREQAAKEQAAAGTCALNAEAATLAGVPRDRWPDTLLMIGDQVYGDEPGPATREFMAAHRQRAAAAPVPDNAVAPDNEVADFEEYCALYREAWSQPAVRWLFSVIPTAMIFDDHDVHDDWNTSAQWRAEATAKPWWGRRIESAFQSYWVYQHLGNLPPAELATDDTWGKVRQQGDAAPVLADLARRADERAPGVRFSFARTFGAVRVIMLDSRSRRVVDGTRLIVDDAEWQWCTDAVAGDWAHVVLASSVPPLLPRGIHTLEAWNERVSGGAWGRGAARFGERQRQALDLEHWPAFGQSFIRLERLLGEIATGQRSPAGRPPASLTIISGDIHHSYLAAVDLPKHIAGAPSAGTAADGAIRSAVYEAVCSPFHQAMPPKMVTAQKLASSRLGGLIGTAISSLAGAHIPKMRWRITEGPWFENMIAVLEYNGTTARVRFDRSRSDEAGTPRLELARAARLT</sequence>
<dbReference type="Pfam" id="PF25077">
    <property type="entry name" value="DUF7800"/>
    <property type="match status" value="1"/>
</dbReference>
<evidence type="ECO:0000313" key="3">
    <source>
        <dbReference type="EMBL" id="TVZ04499.1"/>
    </source>
</evidence>
<keyword evidence="4" id="KW-1185">Reference proteome</keyword>
<dbReference type="Gene3D" id="3.60.21.70">
    <property type="entry name" value="PhoD-like phosphatase"/>
    <property type="match status" value="1"/>
</dbReference>
<name>A0A6P2BZC5_9ACTN</name>
<dbReference type="AlphaFoldDB" id="A0A6P2BZC5"/>
<dbReference type="RefSeq" id="WP_145854518.1">
    <property type="nucleotide sequence ID" value="NZ_RPFW01000003.1"/>
</dbReference>
<reference evidence="3 4" key="1">
    <citation type="submission" date="2018-11" db="EMBL/GenBank/DDBJ databases">
        <title>Trebonia kvetii gen.nov., sp.nov., a novel acidophilic actinobacterium, and proposal of the new actinobacterial family Treboniaceae fam. nov.</title>
        <authorList>
            <person name="Rapoport D."/>
            <person name="Sagova-Mareckova M."/>
            <person name="Sedlacek I."/>
            <person name="Provaznik J."/>
            <person name="Kralova S."/>
            <person name="Pavlinic D."/>
            <person name="Benes V."/>
            <person name="Kopecky J."/>
        </authorList>
    </citation>
    <scope>NUCLEOTIDE SEQUENCE [LARGE SCALE GENOMIC DNA]</scope>
    <source>
        <strain evidence="3 4">15Tr583</strain>
    </source>
</reference>
<feature type="domain" description="DUF7800" evidence="2">
    <location>
        <begin position="11"/>
        <end position="93"/>
    </location>
</feature>
<dbReference type="InterPro" id="IPR018946">
    <property type="entry name" value="PhoD-like_MPP"/>
</dbReference>
<proteinExistence type="predicted"/>
<dbReference type="CDD" id="cd07389">
    <property type="entry name" value="MPP_PhoD"/>
    <property type="match status" value="1"/>
</dbReference>
<evidence type="ECO:0000259" key="2">
    <source>
        <dbReference type="Pfam" id="PF25077"/>
    </source>
</evidence>
<dbReference type="InterPro" id="IPR056702">
    <property type="entry name" value="DUF7800"/>
</dbReference>
<protein>
    <submittedName>
        <fullName evidence="3">Alkaline phosphatase family protein</fullName>
    </submittedName>
</protein>
<dbReference type="InterPro" id="IPR038607">
    <property type="entry name" value="PhoD-like_sf"/>
</dbReference>
<feature type="domain" description="PhoD-like phosphatase metallophosphatase" evidence="1">
    <location>
        <begin position="154"/>
        <end position="275"/>
    </location>
</feature>
<dbReference type="Pfam" id="PF09423">
    <property type="entry name" value="PhoD"/>
    <property type="match status" value="1"/>
</dbReference>
<dbReference type="PANTHER" id="PTHR37031">
    <property type="entry name" value="METALLOPHOSPHATASE BINDING DOMAIN PROTEIN"/>
    <property type="match status" value="1"/>
</dbReference>
<comment type="caution">
    <text evidence="3">The sequence shown here is derived from an EMBL/GenBank/DDBJ whole genome shotgun (WGS) entry which is preliminary data.</text>
</comment>
<accession>A0A6P2BZC5</accession>
<dbReference type="SUPFAM" id="SSF56300">
    <property type="entry name" value="Metallo-dependent phosphatases"/>
    <property type="match status" value="1"/>
</dbReference>
<organism evidence="3 4">
    <name type="scientific">Trebonia kvetii</name>
    <dbReference type="NCBI Taxonomy" id="2480626"/>
    <lineage>
        <taxon>Bacteria</taxon>
        <taxon>Bacillati</taxon>
        <taxon>Actinomycetota</taxon>
        <taxon>Actinomycetes</taxon>
        <taxon>Streptosporangiales</taxon>
        <taxon>Treboniaceae</taxon>
        <taxon>Trebonia</taxon>
    </lineage>
</organism>
<dbReference type="PANTHER" id="PTHR37031:SF2">
    <property type="entry name" value="PHOD-LIKE PHOSPHATASE METALLOPHOSPHATASE DOMAIN-CONTAINING PROTEIN"/>
    <property type="match status" value="1"/>
</dbReference>
<evidence type="ECO:0000313" key="4">
    <source>
        <dbReference type="Proteomes" id="UP000460272"/>
    </source>
</evidence>
<dbReference type="OrthoDB" id="9795624at2"/>